<reference evidence="2 3" key="1">
    <citation type="journal article" date="2022" name="G3 (Bethesda)">
        <title>Whole-genome sequence and methylome profiling of the almond [Prunus dulcis (Mill.) D.A. Webb] cultivar 'Nonpareil'.</title>
        <authorList>
            <person name="D'Amico-Willman K.M."/>
            <person name="Ouma W.Z."/>
            <person name="Meulia T."/>
            <person name="Sideli G.M."/>
            <person name="Gradziel T.M."/>
            <person name="Fresnedo-Ramirez J."/>
        </authorList>
    </citation>
    <scope>NUCLEOTIDE SEQUENCE [LARGE SCALE GENOMIC DNA]</scope>
    <source>
        <strain evidence="2">Clone GOH B32 T37-40</strain>
    </source>
</reference>
<comment type="caution">
    <text evidence="2">The sequence shown here is derived from an EMBL/GenBank/DDBJ whole genome shotgun (WGS) entry which is preliminary data.</text>
</comment>
<evidence type="ECO:0000313" key="3">
    <source>
        <dbReference type="Proteomes" id="UP001054821"/>
    </source>
</evidence>
<name>A0AAD4YH57_PRUDU</name>
<feature type="signal peptide" evidence="1">
    <location>
        <begin position="1"/>
        <end position="19"/>
    </location>
</feature>
<dbReference type="AlphaFoldDB" id="A0AAD4YH57"/>
<evidence type="ECO:0000313" key="2">
    <source>
        <dbReference type="EMBL" id="KAI5311287.1"/>
    </source>
</evidence>
<keyword evidence="1" id="KW-0732">Signal</keyword>
<dbReference type="Proteomes" id="UP001054821">
    <property type="component" value="Unassembled WGS sequence"/>
</dbReference>
<protein>
    <submittedName>
        <fullName evidence="2">Uncharacterized protein</fullName>
    </submittedName>
</protein>
<feature type="chain" id="PRO_5042292393" evidence="1">
    <location>
        <begin position="20"/>
        <end position="88"/>
    </location>
</feature>
<keyword evidence="3" id="KW-1185">Reference proteome</keyword>
<sequence length="88" mass="9921">MLFLLYWLNIFIFPNRSLAVLLEYKHLAEALHNHIDVGLRPIVLPHLYKNLHNATLVKSIIPTSVHGSLAILSSFLSNPTEAVIVLPQ</sequence>
<organism evidence="2 3">
    <name type="scientific">Prunus dulcis</name>
    <name type="common">Almond</name>
    <name type="synonym">Amygdalus dulcis</name>
    <dbReference type="NCBI Taxonomy" id="3755"/>
    <lineage>
        <taxon>Eukaryota</taxon>
        <taxon>Viridiplantae</taxon>
        <taxon>Streptophyta</taxon>
        <taxon>Embryophyta</taxon>
        <taxon>Tracheophyta</taxon>
        <taxon>Spermatophyta</taxon>
        <taxon>Magnoliopsida</taxon>
        <taxon>eudicotyledons</taxon>
        <taxon>Gunneridae</taxon>
        <taxon>Pentapetalae</taxon>
        <taxon>rosids</taxon>
        <taxon>fabids</taxon>
        <taxon>Rosales</taxon>
        <taxon>Rosaceae</taxon>
        <taxon>Amygdaloideae</taxon>
        <taxon>Amygdaleae</taxon>
        <taxon>Prunus</taxon>
    </lineage>
</organism>
<proteinExistence type="predicted"/>
<evidence type="ECO:0000256" key="1">
    <source>
        <dbReference type="SAM" id="SignalP"/>
    </source>
</evidence>
<gene>
    <name evidence="2" type="ORF">L3X38_000041</name>
</gene>
<accession>A0AAD4YH57</accession>
<dbReference type="EMBL" id="JAJFAZ020000047">
    <property type="protein sequence ID" value="KAI5311287.1"/>
    <property type="molecule type" value="Genomic_DNA"/>
</dbReference>